<dbReference type="AlphaFoldDB" id="A0A9W6G999"/>
<keyword evidence="2 6" id="KW-0732">Signal</keyword>
<name>A0A9W6G999_9ACTN</name>
<gene>
    <name evidence="7" type="ORF">GALLR39Z86_24440</name>
</gene>
<dbReference type="InterPro" id="IPR050490">
    <property type="entry name" value="Bact_solute-bd_prot1"/>
</dbReference>
<sequence>MVDKAHWRKGAGIAATALLAAAALAACGGGEAEDDGTLKMVVWGGDLDKETYQARIDLYEAANPDTKIELQLIPADKYAQKVQTMIAGGDGPDIMQVAENVNSYSSKSQLLPLDEYIESAGLDMEQRFGPVGDLYTYEDQTYAIPDRSGAMILYYNKDLFDAAGVEYPTAAWTQDDAQAAMEKLTIPGEQWGFSGAGWWAQWWSFAYQNGGQIIDDSGQPTVNSPEVVQALQWANDLQYKYHYAPTATEYADMGPDMGGDPAFAAGTVAMNATGFWGIGGLIESDINWGIAPMWGGQEQAVSAFGSGLSITRDSENPEKAFEAIDFLTDVEAQTVIIDKAQDVPANLEVQQSDAFLKPAWAPEGLNMGAFGESSEFIFRAPFIPEWNEMQAAFDDNLGTFWNEGGDAQTELDKVQTQLESIIE</sequence>
<accession>A0A9W6G999</accession>
<keyword evidence="4" id="KW-0564">Palmitate</keyword>
<dbReference type="Pfam" id="PF01547">
    <property type="entry name" value="SBP_bac_1"/>
    <property type="match status" value="1"/>
</dbReference>
<dbReference type="PROSITE" id="PS51257">
    <property type="entry name" value="PROKAR_LIPOPROTEIN"/>
    <property type="match status" value="1"/>
</dbReference>
<proteinExistence type="predicted"/>
<evidence type="ECO:0000256" key="3">
    <source>
        <dbReference type="ARBA" id="ARBA00023136"/>
    </source>
</evidence>
<evidence type="ECO:0000256" key="4">
    <source>
        <dbReference type="ARBA" id="ARBA00023139"/>
    </source>
</evidence>
<dbReference type="Gene3D" id="3.40.190.10">
    <property type="entry name" value="Periplasmic binding protein-like II"/>
    <property type="match status" value="1"/>
</dbReference>
<comment type="caution">
    <text evidence="7">The sequence shown here is derived from an EMBL/GenBank/DDBJ whole genome shotgun (WGS) entry which is preliminary data.</text>
</comment>
<dbReference type="InterPro" id="IPR006059">
    <property type="entry name" value="SBP"/>
</dbReference>
<feature type="chain" id="PRO_5040741111" evidence="6">
    <location>
        <begin position="26"/>
        <end position="423"/>
    </location>
</feature>
<evidence type="ECO:0000256" key="1">
    <source>
        <dbReference type="ARBA" id="ARBA00022475"/>
    </source>
</evidence>
<evidence type="ECO:0000256" key="6">
    <source>
        <dbReference type="SAM" id="SignalP"/>
    </source>
</evidence>
<feature type="signal peptide" evidence="6">
    <location>
        <begin position="1"/>
        <end position="25"/>
    </location>
</feature>
<dbReference type="EMBL" id="BSDT01000001">
    <property type="protein sequence ID" value="GLI42594.1"/>
    <property type="molecule type" value="Genomic_DNA"/>
</dbReference>
<dbReference type="SUPFAM" id="SSF53850">
    <property type="entry name" value="Periplasmic binding protein-like II"/>
    <property type="match status" value="1"/>
</dbReference>
<keyword evidence="1" id="KW-1003">Cell membrane</keyword>
<organism evidence="7 8">
    <name type="scientific">Glycomyces algeriensis</name>
    <dbReference type="NCBI Taxonomy" id="256037"/>
    <lineage>
        <taxon>Bacteria</taxon>
        <taxon>Bacillati</taxon>
        <taxon>Actinomycetota</taxon>
        <taxon>Actinomycetes</taxon>
        <taxon>Glycomycetales</taxon>
        <taxon>Glycomycetaceae</taxon>
        <taxon>Glycomyces</taxon>
    </lineage>
</organism>
<keyword evidence="5" id="KW-0449">Lipoprotein</keyword>
<dbReference type="PANTHER" id="PTHR43649:SF33">
    <property type="entry name" value="POLYGALACTURONAN_RHAMNOGALACTURONAN-BINDING PROTEIN YTCQ"/>
    <property type="match status" value="1"/>
</dbReference>
<dbReference type="Proteomes" id="UP001144313">
    <property type="component" value="Unassembled WGS sequence"/>
</dbReference>
<evidence type="ECO:0000313" key="7">
    <source>
        <dbReference type="EMBL" id="GLI42594.1"/>
    </source>
</evidence>
<dbReference type="RefSeq" id="WP_270114142.1">
    <property type="nucleotide sequence ID" value="NZ_BAAAOL010000006.1"/>
</dbReference>
<keyword evidence="8" id="KW-1185">Reference proteome</keyword>
<evidence type="ECO:0000256" key="2">
    <source>
        <dbReference type="ARBA" id="ARBA00022729"/>
    </source>
</evidence>
<protein>
    <submittedName>
        <fullName evidence="7">Sugar ABC transporter substrate-binding protein</fullName>
    </submittedName>
</protein>
<evidence type="ECO:0000256" key="5">
    <source>
        <dbReference type="ARBA" id="ARBA00023288"/>
    </source>
</evidence>
<reference evidence="7" key="1">
    <citation type="submission" date="2022-12" db="EMBL/GenBank/DDBJ databases">
        <title>Reference genome sequencing for broad-spectrum identification of bacterial and archaeal isolates by mass spectrometry.</title>
        <authorList>
            <person name="Sekiguchi Y."/>
            <person name="Tourlousse D.M."/>
        </authorList>
    </citation>
    <scope>NUCLEOTIDE SEQUENCE</scope>
    <source>
        <strain evidence="7">LLR39Z86</strain>
    </source>
</reference>
<dbReference type="CDD" id="cd13585">
    <property type="entry name" value="PBP2_TMBP_like"/>
    <property type="match status" value="1"/>
</dbReference>
<keyword evidence="3" id="KW-0472">Membrane</keyword>
<evidence type="ECO:0000313" key="8">
    <source>
        <dbReference type="Proteomes" id="UP001144313"/>
    </source>
</evidence>
<dbReference type="PANTHER" id="PTHR43649">
    <property type="entry name" value="ARABINOSE-BINDING PROTEIN-RELATED"/>
    <property type="match status" value="1"/>
</dbReference>